<dbReference type="EMBL" id="BOQL01000018">
    <property type="protein sequence ID" value="GIM66119.1"/>
    <property type="molecule type" value="Genomic_DNA"/>
</dbReference>
<dbReference type="Proteomes" id="UP000681340">
    <property type="component" value="Unassembled WGS sequence"/>
</dbReference>
<accession>A0A919S7M0</accession>
<organism evidence="1 2">
    <name type="scientific">Actinoplanes auranticolor</name>
    <dbReference type="NCBI Taxonomy" id="47988"/>
    <lineage>
        <taxon>Bacteria</taxon>
        <taxon>Bacillati</taxon>
        <taxon>Actinomycetota</taxon>
        <taxon>Actinomycetes</taxon>
        <taxon>Micromonosporales</taxon>
        <taxon>Micromonosporaceae</taxon>
        <taxon>Actinoplanes</taxon>
    </lineage>
</organism>
<proteinExistence type="predicted"/>
<evidence type="ECO:0000313" key="2">
    <source>
        <dbReference type="Proteomes" id="UP000681340"/>
    </source>
</evidence>
<dbReference type="RefSeq" id="WP_212988209.1">
    <property type="nucleotide sequence ID" value="NZ_BAABEA010000009.1"/>
</dbReference>
<sequence>MSKWDIDPPGVSGVVTRTGERAGGFDTARTAMGNALSGAAGSCGSEIVAGALAGFAQHISPSIDGVTQLTGRILTAAVDATKAYVAGDLEMAATAQSNAGAAPPGNFN</sequence>
<reference evidence="1" key="1">
    <citation type="submission" date="2021-03" db="EMBL/GenBank/DDBJ databases">
        <title>Whole genome shotgun sequence of Actinoplanes auranticolor NBRC 12245.</title>
        <authorList>
            <person name="Komaki H."/>
            <person name="Tamura T."/>
        </authorList>
    </citation>
    <scope>NUCLEOTIDE SEQUENCE</scope>
    <source>
        <strain evidence="1">NBRC 12245</strain>
    </source>
</reference>
<keyword evidence="2" id="KW-1185">Reference proteome</keyword>
<dbReference type="AlphaFoldDB" id="A0A919S7M0"/>
<dbReference type="Pfam" id="PF20117">
    <property type="entry name" value="DUF6507"/>
    <property type="match status" value="1"/>
</dbReference>
<comment type="caution">
    <text evidence="1">The sequence shown here is derived from an EMBL/GenBank/DDBJ whole genome shotgun (WGS) entry which is preliminary data.</text>
</comment>
<evidence type="ECO:0000313" key="1">
    <source>
        <dbReference type="EMBL" id="GIM66119.1"/>
    </source>
</evidence>
<dbReference type="InterPro" id="IPR045436">
    <property type="entry name" value="DUF6507"/>
</dbReference>
<name>A0A919S7M0_9ACTN</name>
<protein>
    <submittedName>
        <fullName evidence="1">Uncharacterized protein</fullName>
    </submittedName>
</protein>
<gene>
    <name evidence="1" type="ORF">Aau02nite_21760</name>
</gene>